<dbReference type="RefSeq" id="WP_213109918.1">
    <property type="nucleotide sequence ID" value="NZ_JAGYPJ010000001.1"/>
</dbReference>
<name>A0A942TKN8_9BACI</name>
<reference evidence="3 4" key="1">
    <citation type="submission" date="2021-05" db="EMBL/GenBank/DDBJ databases">
        <title>Novel Bacillus species.</title>
        <authorList>
            <person name="Liu G."/>
        </authorList>
    </citation>
    <scope>NUCLEOTIDE SEQUENCE [LARGE SCALE GENOMIC DNA]</scope>
    <source>
        <strain evidence="3 4">FJAT-49732</strain>
    </source>
</reference>
<dbReference type="PANTHER" id="PTHR46401:SF2">
    <property type="entry name" value="GLYCOSYLTRANSFERASE WBBK-RELATED"/>
    <property type="match status" value="1"/>
</dbReference>
<dbReference type="PANTHER" id="PTHR46401">
    <property type="entry name" value="GLYCOSYLTRANSFERASE WBBK-RELATED"/>
    <property type="match status" value="1"/>
</dbReference>
<evidence type="ECO:0000313" key="4">
    <source>
        <dbReference type="Proteomes" id="UP000682713"/>
    </source>
</evidence>
<organism evidence="3 4">
    <name type="scientific">Lederbergia citrisecunda</name>
    <dbReference type="NCBI Taxonomy" id="2833583"/>
    <lineage>
        <taxon>Bacteria</taxon>
        <taxon>Bacillati</taxon>
        <taxon>Bacillota</taxon>
        <taxon>Bacilli</taxon>
        <taxon>Bacillales</taxon>
        <taxon>Bacillaceae</taxon>
        <taxon>Lederbergia</taxon>
    </lineage>
</organism>
<sequence>MRSIKVFHGTTEIAGQMGILSSALINKGHYSLGYNTFHSYLDYKDNLVNLDHETLKGTYEEILDSFDLFHFHYATTLCHDYSDLPELTRRNKKMIMHHWGNDVRFHDQARKNNPYVYTGDSPPNEVIHERLMKITPYIREAIVQDYEVYEYVKDYYEKVHVLPIAIDLKHFQPNYPSATKEKPLILHAPTNPDFKGTYFIEKSIEKLKEEYSFEYKRIEKMSHEEVINIYKDADIIIDQVLCGSYGLLSVESMALGKPVLTFIRPDLVSTFPSKIPIVNSNPDNLFQQVKKLLDNPVQRKELGMKGRQYVDKFHANDVVVNQLIDIYLNL</sequence>
<dbReference type="EMBL" id="JAGYPJ010000001">
    <property type="protein sequence ID" value="MBS4199223.1"/>
    <property type="molecule type" value="Genomic_DNA"/>
</dbReference>
<evidence type="ECO:0000313" key="3">
    <source>
        <dbReference type="EMBL" id="MBS4199223.1"/>
    </source>
</evidence>
<comment type="caution">
    <text evidence="3">The sequence shown here is derived from an EMBL/GenBank/DDBJ whole genome shotgun (WGS) entry which is preliminary data.</text>
</comment>
<dbReference type="GO" id="GO:0009103">
    <property type="term" value="P:lipopolysaccharide biosynthetic process"/>
    <property type="evidence" value="ECO:0007669"/>
    <property type="project" value="TreeGrafter"/>
</dbReference>
<dbReference type="Gene3D" id="3.40.50.2000">
    <property type="entry name" value="Glycogen Phosphorylase B"/>
    <property type="match status" value="1"/>
</dbReference>
<dbReference type="Pfam" id="PF13524">
    <property type="entry name" value="Glyco_trans_1_2"/>
    <property type="match status" value="1"/>
</dbReference>
<dbReference type="AlphaFoldDB" id="A0A942TKN8"/>
<evidence type="ECO:0000259" key="2">
    <source>
        <dbReference type="Pfam" id="PF13524"/>
    </source>
</evidence>
<protein>
    <submittedName>
        <fullName evidence="3">Glycosyltransferase family 4 protein</fullName>
    </submittedName>
</protein>
<dbReference type="Proteomes" id="UP000682713">
    <property type="component" value="Unassembled WGS sequence"/>
</dbReference>
<keyword evidence="4" id="KW-1185">Reference proteome</keyword>
<evidence type="ECO:0000256" key="1">
    <source>
        <dbReference type="ARBA" id="ARBA00022679"/>
    </source>
</evidence>
<gene>
    <name evidence="3" type="ORF">KHA93_06085</name>
</gene>
<dbReference type="InterPro" id="IPR055259">
    <property type="entry name" value="YkvP/CgeB_Glyco_trans-like"/>
</dbReference>
<feature type="domain" description="Spore protein YkvP/CgeB glycosyl transferase-like" evidence="2">
    <location>
        <begin position="214"/>
        <end position="324"/>
    </location>
</feature>
<proteinExistence type="predicted"/>
<accession>A0A942TKN8</accession>
<dbReference type="SUPFAM" id="SSF53756">
    <property type="entry name" value="UDP-Glycosyltransferase/glycogen phosphorylase"/>
    <property type="match status" value="1"/>
</dbReference>
<keyword evidence="1" id="KW-0808">Transferase</keyword>
<dbReference type="GO" id="GO:0016757">
    <property type="term" value="F:glycosyltransferase activity"/>
    <property type="evidence" value="ECO:0007669"/>
    <property type="project" value="TreeGrafter"/>
</dbReference>